<gene>
    <name evidence="2" type="ORF">CHL78_012065</name>
</gene>
<dbReference type="InterPro" id="IPR010982">
    <property type="entry name" value="Lambda_DNA-bd_dom_sf"/>
</dbReference>
<dbReference type="Proteomes" id="UP000215694">
    <property type="component" value="Unassembled WGS sequence"/>
</dbReference>
<dbReference type="EMBL" id="NOJY02000020">
    <property type="protein sequence ID" value="RDY26799.1"/>
    <property type="molecule type" value="Genomic_DNA"/>
</dbReference>
<keyword evidence="3" id="KW-1185">Reference proteome</keyword>
<evidence type="ECO:0000313" key="3">
    <source>
        <dbReference type="Proteomes" id="UP000215694"/>
    </source>
</evidence>
<sequence length="77" mass="8873">MSKGKYRINSDLIKAKIKSNYDDGVKEFADYTSYSKESIHRWLREGNPKIDALGEIAKVLGISDFNELIKKEGKEYE</sequence>
<proteinExistence type="predicted"/>
<protein>
    <recommendedName>
        <fullName evidence="1">HTH cro/C1-type domain-containing protein</fullName>
    </recommendedName>
</protein>
<comment type="caution">
    <text evidence="2">The sequence shown here is derived from an EMBL/GenBank/DDBJ whole genome shotgun (WGS) entry which is preliminary data.</text>
</comment>
<dbReference type="AlphaFoldDB" id="A0A371J1Z6"/>
<dbReference type="PROSITE" id="PS50943">
    <property type="entry name" value="HTH_CROC1"/>
    <property type="match status" value="1"/>
</dbReference>
<accession>A0A371J1Z6</accession>
<evidence type="ECO:0000259" key="1">
    <source>
        <dbReference type="PROSITE" id="PS50943"/>
    </source>
</evidence>
<dbReference type="GO" id="GO:0003677">
    <property type="term" value="F:DNA binding"/>
    <property type="evidence" value="ECO:0007669"/>
    <property type="project" value="InterPro"/>
</dbReference>
<dbReference type="RefSeq" id="WP_094367014.1">
    <property type="nucleotide sequence ID" value="NZ_NOJY02000020.1"/>
</dbReference>
<organism evidence="2 3">
    <name type="scientific">Romboutsia weinsteinii</name>
    <dbReference type="NCBI Taxonomy" id="2020949"/>
    <lineage>
        <taxon>Bacteria</taxon>
        <taxon>Bacillati</taxon>
        <taxon>Bacillota</taxon>
        <taxon>Clostridia</taxon>
        <taxon>Peptostreptococcales</taxon>
        <taxon>Peptostreptococcaceae</taxon>
        <taxon>Romboutsia</taxon>
    </lineage>
</organism>
<reference evidence="2 3" key="1">
    <citation type="journal article" date="2017" name="Genome Announc.">
        <title>Draft Genome Sequence of Romboutsia weinsteinii sp. nov. Strain CCRI-19649(T) Isolated from Surface Water.</title>
        <authorList>
            <person name="Maheux A.F."/>
            <person name="Boudreau D.K."/>
            <person name="Berube E."/>
            <person name="Boissinot M."/>
            <person name="Cantin P."/>
            <person name="Raymond F."/>
            <person name="Corbeil J."/>
            <person name="Omar R.F."/>
            <person name="Bergeron M.G."/>
        </authorList>
    </citation>
    <scope>NUCLEOTIDE SEQUENCE [LARGE SCALE GENOMIC DNA]</scope>
    <source>
        <strain evidence="2 3">CCRI-19649</strain>
    </source>
</reference>
<dbReference type="Gene3D" id="1.10.260.40">
    <property type="entry name" value="lambda repressor-like DNA-binding domains"/>
    <property type="match status" value="1"/>
</dbReference>
<name>A0A371J1Z6_9FIRM</name>
<dbReference type="InterPro" id="IPR001387">
    <property type="entry name" value="Cro/C1-type_HTH"/>
</dbReference>
<evidence type="ECO:0000313" key="2">
    <source>
        <dbReference type="EMBL" id="RDY26799.1"/>
    </source>
</evidence>
<feature type="domain" description="HTH cro/C1-type" evidence="1">
    <location>
        <begin position="26"/>
        <end position="68"/>
    </location>
</feature>